<evidence type="ECO:0000313" key="2">
    <source>
        <dbReference type="Proteomes" id="UP000054166"/>
    </source>
</evidence>
<dbReference type="EMBL" id="KN833021">
    <property type="protein sequence ID" value="KIM77854.1"/>
    <property type="molecule type" value="Genomic_DNA"/>
</dbReference>
<dbReference type="HOGENOM" id="CLU_2513453_0_0_1"/>
<dbReference type="Proteomes" id="UP000054166">
    <property type="component" value="Unassembled WGS sequence"/>
</dbReference>
<name>A0A0C3FDK4_PILCF</name>
<organism evidence="1 2">
    <name type="scientific">Piloderma croceum (strain F 1598)</name>
    <dbReference type="NCBI Taxonomy" id="765440"/>
    <lineage>
        <taxon>Eukaryota</taxon>
        <taxon>Fungi</taxon>
        <taxon>Dikarya</taxon>
        <taxon>Basidiomycota</taxon>
        <taxon>Agaricomycotina</taxon>
        <taxon>Agaricomycetes</taxon>
        <taxon>Agaricomycetidae</taxon>
        <taxon>Atheliales</taxon>
        <taxon>Atheliaceae</taxon>
        <taxon>Piloderma</taxon>
    </lineage>
</organism>
<keyword evidence="2" id="KW-1185">Reference proteome</keyword>
<accession>A0A0C3FDK4</accession>
<dbReference type="AlphaFoldDB" id="A0A0C3FDK4"/>
<reference evidence="1 2" key="1">
    <citation type="submission" date="2014-04" db="EMBL/GenBank/DDBJ databases">
        <authorList>
            <consortium name="DOE Joint Genome Institute"/>
            <person name="Kuo A."/>
            <person name="Tarkka M."/>
            <person name="Buscot F."/>
            <person name="Kohler A."/>
            <person name="Nagy L.G."/>
            <person name="Floudas D."/>
            <person name="Copeland A."/>
            <person name="Barry K.W."/>
            <person name="Cichocki N."/>
            <person name="Veneault-Fourrey C."/>
            <person name="LaButti K."/>
            <person name="Lindquist E.A."/>
            <person name="Lipzen A."/>
            <person name="Lundell T."/>
            <person name="Morin E."/>
            <person name="Murat C."/>
            <person name="Sun H."/>
            <person name="Tunlid A."/>
            <person name="Henrissat B."/>
            <person name="Grigoriev I.V."/>
            <person name="Hibbett D.S."/>
            <person name="Martin F."/>
            <person name="Nordberg H.P."/>
            <person name="Cantor M.N."/>
            <person name="Hua S.X."/>
        </authorList>
    </citation>
    <scope>NUCLEOTIDE SEQUENCE [LARGE SCALE GENOMIC DNA]</scope>
    <source>
        <strain evidence="1 2">F 1598</strain>
    </source>
</reference>
<protein>
    <submittedName>
        <fullName evidence="1">Uncharacterized protein</fullName>
    </submittedName>
</protein>
<gene>
    <name evidence="1" type="ORF">PILCRDRAFT_825069</name>
</gene>
<dbReference type="OrthoDB" id="2978650at2759"/>
<reference evidence="2" key="2">
    <citation type="submission" date="2015-01" db="EMBL/GenBank/DDBJ databases">
        <title>Evolutionary Origins and Diversification of the Mycorrhizal Mutualists.</title>
        <authorList>
            <consortium name="DOE Joint Genome Institute"/>
            <consortium name="Mycorrhizal Genomics Consortium"/>
            <person name="Kohler A."/>
            <person name="Kuo A."/>
            <person name="Nagy L.G."/>
            <person name="Floudas D."/>
            <person name="Copeland A."/>
            <person name="Barry K.W."/>
            <person name="Cichocki N."/>
            <person name="Veneault-Fourrey C."/>
            <person name="LaButti K."/>
            <person name="Lindquist E.A."/>
            <person name="Lipzen A."/>
            <person name="Lundell T."/>
            <person name="Morin E."/>
            <person name="Murat C."/>
            <person name="Riley R."/>
            <person name="Ohm R."/>
            <person name="Sun H."/>
            <person name="Tunlid A."/>
            <person name="Henrissat B."/>
            <person name="Grigoriev I.V."/>
            <person name="Hibbett D.S."/>
            <person name="Martin F."/>
        </authorList>
    </citation>
    <scope>NUCLEOTIDE SEQUENCE [LARGE SCALE GENOMIC DNA]</scope>
    <source>
        <strain evidence="2">F 1598</strain>
    </source>
</reference>
<dbReference type="InParanoid" id="A0A0C3FDK4"/>
<evidence type="ECO:0000313" key="1">
    <source>
        <dbReference type="EMBL" id="KIM77854.1"/>
    </source>
</evidence>
<sequence>MPGRSHPAAIIEKKVIFWVLTEAAMSMASHDSNKYDQPEITIVNLDSETNPTIFRSSHNDISSPTLVKLAHFLDAEGAVIVNLSL</sequence>
<proteinExistence type="predicted"/>